<protein>
    <submittedName>
        <fullName evidence="5">Sugar ABC transporter substrate-binding protein</fullName>
    </submittedName>
</protein>
<dbReference type="InterPro" id="IPR025997">
    <property type="entry name" value="SBP_2_dom"/>
</dbReference>
<evidence type="ECO:0000256" key="2">
    <source>
        <dbReference type="ARBA" id="ARBA00022729"/>
    </source>
</evidence>
<gene>
    <name evidence="5" type="primary">chvE</name>
    <name evidence="5" type="ORF">RND15_06180</name>
</gene>
<feature type="domain" description="Periplasmic binding protein" evidence="4">
    <location>
        <begin position="37"/>
        <end position="314"/>
    </location>
</feature>
<evidence type="ECO:0000256" key="3">
    <source>
        <dbReference type="SAM" id="MobiDB-lite"/>
    </source>
</evidence>
<comment type="caution">
    <text evidence="5">The sequence shown here is derived from an EMBL/GenBank/DDBJ whole genome shotgun (WGS) entry which is preliminary data.</text>
</comment>
<comment type="subcellular location">
    <subcellularLocation>
        <location evidence="1">Cell envelope</location>
    </subcellularLocation>
</comment>
<name>A0ABU2X900_9ACTN</name>
<dbReference type="EMBL" id="JAVRFD010000002">
    <property type="protein sequence ID" value="MDT0542307.1"/>
    <property type="molecule type" value="Genomic_DNA"/>
</dbReference>
<evidence type="ECO:0000313" key="5">
    <source>
        <dbReference type="EMBL" id="MDT0542307.1"/>
    </source>
</evidence>
<evidence type="ECO:0000259" key="4">
    <source>
        <dbReference type="Pfam" id="PF13407"/>
    </source>
</evidence>
<feature type="region of interest" description="Disordered" evidence="3">
    <location>
        <begin position="311"/>
        <end position="332"/>
    </location>
</feature>
<sequence>MVLALAVTGLVLKWPFGESDDKTAGKKVGGGTRAGTIGLALPTEDSERWTADGNAMKRQFEAKGYKVDLQYGDGDANQQVSQIDSMIVTGHKLLVVAPVDSAALVDVLKRAKDAGTKVIAYDLPLLNTDAVDYYVSFDNRKAGRLQGDYIVHKLGLDRGEKGPFNVELFAGAATDPNTRYFFNGAMDALKPYIDKHQIVVRSGQTGLNQVTTDRWDGAAAQKRMDDLLSESYTKARVDAVLSPYDGMSLGIISAFKSAGYGTKNRPYPIVTGQDAELASVKSINEGEQTQTVYKDTRKLAKTAVRIGDAMLTGGKPEADTTTTYDNNEKEVPSSLLPPVSIDKSNTRILVDEGYYTSAELT</sequence>
<reference evidence="5" key="1">
    <citation type="submission" date="2024-05" db="EMBL/GenBank/DDBJ databases">
        <title>30 novel species of actinomycetes from the DSMZ collection.</title>
        <authorList>
            <person name="Nouioui I."/>
        </authorList>
    </citation>
    <scope>NUCLEOTIDE SEQUENCE</scope>
    <source>
        <strain evidence="5">DSM 41529</strain>
    </source>
</reference>
<dbReference type="Pfam" id="PF13407">
    <property type="entry name" value="Peripla_BP_4"/>
    <property type="match status" value="1"/>
</dbReference>
<dbReference type="InterPro" id="IPR050555">
    <property type="entry name" value="Bact_Solute-Bind_Prot2"/>
</dbReference>
<organism evidence="5 6">
    <name type="scientific">Streptomyces lonegramiae</name>
    <dbReference type="NCBI Taxonomy" id="3075524"/>
    <lineage>
        <taxon>Bacteria</taxon>
        <taxon>Bacillati</taxon>
        <taxon>Actinomycetota</taxon>
        <taxon>Actinomycetes</taxon>
        <taxon>Kitasatosporales</taxon>
        <taxon>Streptomycetaceae</taxon>
        <taxon>Streptomyces</taxon>
    </lineage>
</organism>
<keyword evidence="6" id="KW-1185">Reference proteome</keyword>
<dbReference type="Proteomes" id="UP001180754">
    <property type="component" value="Unassembled WGS sequence"/>
</dbReference>
<dbReference type="NCBIfam" id="NF040907">
    <property type="entry name" value="ChvE"/>
    <property type="match status" value="1"/>
</dbReference>
<dbReference type="InterPro" id="IPR028082">
    <property type="entry name" value="Peripla_BP_I"/>
</dbReference>
<keyword evidence="2" id="KW-0732">Signal</keyword>
<accession>A0ABU2X900</accession>
<dbReference type="Gene3D" id="3.40.50.2300">
    <property type="match status" value="2"/>
</dbReference>
<dbReference type="SUPFAM" id="SSF53822">
    <property type="entry name" value="Periplasmic binding protein-like I"/>
    <property type="match status" value="1"/>
</dbReference>
<evidence type="ECO:0000256" key="1">
    <source>
        <dbReference type="ARBA" id="ARBA00004196"/>
    </source>
</evidence>
<evidence type="ECO:0000313" key="6">
    <source>
        <dbReference type="Proteomes" id="UP001180754"/>
    </source>
</evidence>
<dbReference type="InterPro" id="IPR049784">
    <property type="entry name" value="ChvE-like"/>
</dbReference>
<dbReference type="PANTHER" id="PTHR30036">
    <property type="entry name" value="D-XYLOSE-BINDING PERIPLASMIC PROTEIN"/>
    <property type="match status" value="1"/>
</dbReference>
<proteinExistence type="predicted"/>
<dbReference type="PANTHER" id="PTHR30036:SF1">
    <property type="entry name" value="D-XYLOSE-BINDING PERIPLASMIC PROTEIN"/>
    <property type="match status" value="1"/>
</dbReference>
<dbReference type="CDD" id="cd19994">
    <property type="entry name" value="PBP1_ChvE"/>
    <property type="match status" value="1"/>
</dbReference>